<evidence type="ECO:0000256" key="1">
    <source>
        <dbReference type="ARBA" id="ARBA00004196"/>
    </source>
</evidence>
<comment type="similarity">
    <text evidence="2">Belongs to the bacterial solute-binding protein 2 family.</text>
</comment>
<dbReference type="GO" id="GO:0030246">
    <property type="term" value="F:carbohydrate binding"/>
    <property type="evidence" value="ECO:0007669"/>
    <property type="project" value="UniProtKB-ARBA"/>
</dbReference>
<comment type="subcellular location">
    <subcellularLocation>
        <location evidence="1">Cell envelope</location>
    </subcellularLocation>
</comment>
<dbReference type="Gene3D" id="3.40.50.2300">
    <property type="match status" value="2"/>
</dbReference>
<evidence type="ECO:0000313" key="6">
    <source>
        <dbReference type="EMBL" id="PIW15091.1"/>
    </source>
</evidence>
<evidence type="ECO:0000256" key="2">
    <source>
        <dbReference type="ARBA" id="ARBA00007639"/>
    </source>
</evidence>
<feature type="signal peptide" evidence="4">
    <location>
        <begin position="1"/>
        <end position="26"/>
    </location>
</feature>
<feature type="domain" description="Periplasmic binding protein" evidence="5">
    <location>
        <begin position="41"/>
        <end position="276"/>
    </location>
</feature>
<dbReference type="PANTHER" id="PTHR46847:SF2">
    <property type="entry name" value="ABC TRANSPORTER SUGAR-BINDING PROTEIN"/>
    <property type="match status" value="1"/>
</dbReference>
<dbReference type="Proteomes" id="UP000231019">
    <property type="component" value="Unassembled WGS sequence"/>
</dbReference>
<comment type="caution">
    <text evidence="6">The sequence shown here is derived from an EMBL/GenBank/DDBJ whole genome shotgun (WGS) entry which is preliminary data.</text>
</comment>
<keyword evidence="3 4" id="KW-0732">Signal</keyword>
<name>A0A2M7G0K2_9BACT</name>
<dbReference type="InterPro" id="IPR025997">
    <property type="entry name" value="SBP_2_dom"/>
</dbReference>
<dbReference type="GO" id="GO:0030313">
    <property type="term" value="C:cell envelope"/>
    <property type="evidence" value="ECO:0007669"/>
    <property type="project" value="UniProtKB-SubCell"/>
</dbReference>
<accession>A0A2M7G0K2</accession>
<dbReference type="SUPFAM" id="SSF53822">
    <property type="entry name" value="Periplasmic binding protein-like I"/>
    <property type="match status" value="1"/>
</dbReference>
<protein>
    <recommendedName>
        <fullName evidence="5">Periplasmic binding protein domain-containing protein</fullName>
    </recommendedName>
</protein>
<evidence type="ECO:0000259" key="5">
    <source>
        <dbReference type="Pfam" id="PF13407"/>
    </source>
</evidence>
<gene>
    <name evidence="6" type="ORF">COW36_19410</name>
</gene>
<feature type="chain" id="PRO_5014863388" description="Periplasmic binding protein domain-containing protein" evidence="4">
    <location>
        <begin position="27"/>
        <end position="402"/>
    </location>
</feature>
<reference evidence="6 7" key="1">
    <citation type="submission" date="2017-09" db="EMBL/GenBank/DDBJ databases">
        <title>Depth-based differentiation of microbial function through sediment-hosted aquifers and enrichment of novel symbionts in the deep terrestrial subsurface.</title>
        <authorList>
            <person name="Probst A.J."/>
            <person name="Ladd B."/>
            <person name="Jarett J.K."/>
            <person name="Geller-Mcgrath D.E."/>
            <person name="Sieber C.M."/>
            <person name="Emerson J.B."/>
            <person name="Anantharaman K."/>
            <person name="Thomas B.C."/>
            <person name="Malmstrom R."/>
            <person name="Stieglmeier M."/>
            <person name="Klingl A."/>
            <person name="Woyke T."/>
            <person name="Ryan C.M."/>
            <person name="Banfield J.F."/>
        </authorList>
    </citation>
    <scope>NUCLEOTIDE SEQUENCE [LARGE SCALE GENOMIC DNA]</scope>
    <source>
        <strain evidence="6">CG17_big_fil_post_rev_8_21_14_2_50_48_46</strain>
    </source>
</reference>
<dbReference type="EMBL" id="PFFQ01000054">
    <property type="protein sequence ID" value="PIW15091.1"/>
    <property type="molecule type" value="Genomic_DNA"/>
</dbReference>
<proteinExistence type="inferred from homology"/>
<dbReference type="CDD" id="cd06324">
    <property type="entry name" value="PBP1_ABC_sugar_binding-like"/>
    <property type="match status" value="1"/>
</dbReference>
<dbReference type="AlphaFoldDB" id="A0A2M7G0K2"/>
<evidence type="ECO:0000256" key="4">
    <source>
        <dbReference type="SAM" id="SignalP"/>
    </source>
</evidence>
<dbReference type="InterPro" id="IPR028082">
    <property type="entry name" value="Peripla_BP_I"/>
</dbReference>
<evidence type="ECO:0000313" key="7">
    <source>
        <dbReference type="Proteomes" id="UP000231019"/>
    </source>
</evidence>
<dbReference type="Pfam" id="PF13407">
    <property type="entry name" value="Peripla_BP_4"/>
    <property type="match status" value="1"/>
</dbReference>
<dbReference type="PANTHER" id="PTHR46847">
    <property type="entry name" value="D-ALLOSE-BINDING PERIPLASMIC PROTEIN-RELATED"/>
    <property type="match status" value="1"/>
</dbReference>
<evidence type="ECO:0000256" key="3">
    <source>
        <dbReference type="ARBA" id="ARBA00022729"/>
    </source>
</evidence>
<sequence>MNRPLKKIGMALFCACLILGSSQAPGQTQEKRFRIALFTPRNDEFWTLYANIAKAACEDLGMDLEWHPAMNKPERQLADVKAVLSRPGPKIDAMVYKNFDGTAGEIMALAEKAKVYSLMVEEGYTDAELEKYGVPRSKFKYWIGEFLPDNQDGGFEQTKVLVRLAHQKHRLDKHQQIQMAVVAGNMVEGSSTERVLGMHIALQEYREVLLHQIVAGYWKKAVAYRKTQRLLQDYPELSTYWTGNDTMPQGVYQAVKDYRAKHPAYPQAIIGGSGSTPPAGFDVETDRIQVTVGGPFLLSAFSMVLLHDFLHGIDFAEESTTMRLCFYVFTRENVHAYTSTLGKAEWNKVNFARFSKHLNPGLTKYDFGFGQVLEQFKALPDPMRISEFSGIKNESLGSKIAQ</sequence>
<organism evidence="6 7">
    <name type="scientific">bacterium (Candidatus Blackallbacteria) CG17_big_fil_post_rev_8_21_14_2_50_48_46</name>
    <dbReference type="NCBI Taxonomy" id="2014261"/>
    <lineage>
        <taxon>Bacteria</taxon>
        <taxon>Candidatus Blackallbacteria</taxon>
    </lineage>
</organism>